<dbReference type="PANTHER" id="PTHR13457">
    <property type="entry name" value="BAP28"/>
    <property type="match status" value="1"/>
</dbReference>
<feature type="non-terminal residue" evidence="10">
    <location>
        <position position="2014"/>
    </location>
</feature>
<protein>
    <recommendedName>
        <fullName evidence="8">HEAT repeat-containing protein 1</fullName>
    </recommendedName>
</protein>
<feature type="repeat" description="HEAT" evidence="7">
    <location>
        <begin position="1980"/>
        <end position="2014"/>
    </location>
</feature>
<dbReference type="GO" id="GO:0034455">
    <property type="term" value="C:t-UTP complex"/>
    <property type="evidence" value="ECO:0007669"/>
    <property type="project" value="TreeGrafter"/>
</dbReference>
<dbReference type="Pfam" id="PF12397">
    <property type="entry name" value="U3snoRNP10"/>
    <property type="match status" value="1"/>
</dbReference>
<dbReference type="Pfam" id="PF08146">
    <property type="entry name" value="BP28CT"/>
    <property type="match status" value="1"/>
</dbReference>
<comment type="caution">
    <text evidence="10">The sequence shown here is derived from an EMBL/GenBank/DDBJ whole genome shotgun (WGS) entry which is preliminary data.</text>
</comment>
<dbReference type="GO" id="GO:0032040">
    <property type="term" value="C:small-subunit processome"/>
    <property type="evidence" value="ECO:0007669"/>
    <property type="project" value="TreeGrafter"/>
</dbReference>
<comment type="function">
    <text evidence="8">Involved in nucleolar processing of pre-18S ribosomal RNA.</text>
</comment>
<evidence type="ECO:0000256" key="8">
    <source>
        <dbReference type="RuleBase" id="RU367065"/>
    </source>
</evidence>
<dbReference type="GO" id="GO:0000462">
    <property type="term" value="P:maturation of SSU-rRNA from tricistronic rRNA transcript (SSU-rRNA, 5.8S rRNA, LSU-rRNA)"/>
    <property type="evidence" value="ECO:0007669"/>
    <property type="project" value="TreeGrafter"/>
</dbReference>
<dbReference type="InterPro" id="IPR021133">
    <property type="entry name" value="HEAT_type_2"/>
</dbReference>
<dbReference type="InterPro" id="IPR040191">
    <property type="entry name" value="UTP10"/>
</dbReference>
<comment type="subcellular location">
    <subcellularLocation>
        <location evidence="1 8">Nucleus</location>
        <location evidence="1 8">Nucleolus</location>
    </subcellularLocation>
</comment>
<dbReference type="InterPro" id="IPR022125">
    <property type="entry name" value="U3snoRNP10_N"/>
</dbReference>
<gene>
    <name evidence="10" type="ORF">AMK59_3389</name>
</gene>
<keyword evidence="5 8" id="KW-0539">Nucleus</keyword>
<dbReference type="OrthoDB" id="31183at2759"/>
<dbReference type="GO" id="GO:0030686">
    <property type="term" value="C:90S preribosome"/>
    <property type="evidence" value="ECO:0007669"/>
    <property type="project" value="TreeGrafter"/>
</dbReference>
<evidence type="ECO:0000256" key="4">
    <source>
        <dbReference type="ARBA" id="ARBA00022552"/>
    </source>
</evidence>
<dbReference type="SMART" id="SM01036">
    <property type="entry name" value="BP28CT"/>
    <property type="match status" value="1"/>
</dbReference>
<evidence type="ECO:0000259" key="9">
    <source>
        <dbReference type="SMART" id="SM01036"/>
    </source>
</evidence>
<keyword evidence="4 8" id="KW-0698">rRNA processing</keyword>
<dbReference type="Pfam" id="PF23243">
    <property type="entry name" value="HEAT_HEATR1"/>
    <property type="match status" value="1"/>
</dbReference>
<evidence type="ECO:0000256" key="3">
    <source>
        <dbReference type="ARBA" id="ARBA00022517"/>
    </source>
</evidence>
<dbReference type="EMBL" id="LJIG01009815">
    <property type="protein sequence ID" value="KRT82326.1"/>
    <property type="molecule type" value="Genomic_DNA"/>
</dbReference>
<dbReference type="Gene3D" id="1.25.10.10">
    <property type="entry name" value="Leucine-rich Repeat Variant"/>
    <property type="match status" value="1"/>
</dbReference>
<sequence>MATSLAEQLQRLAVPQTNPLKQDKKRASFLFDEKQAAEISREAFYQIGVEGFEELKLKCPIFTPFQNTLFHATSKQFERSIQNTTANERLNRQIRKFMILLSPYLSLTCAHKALEWLIYRYHVHEYNKKDFLMLILPYHEANIFIRALQLIRIKDINDDFLWLKKTQRAGVHLPKSVLYQYAAKNPHFLREIGEFVVEAIKEHNQPHNASILINLYCMIVTGALEYSVEVNETHITQILSIVLKGQRSSIGDFCAGCYIITAKILSKTKLTAKLLNKCVDNISLFPVEHLRTEAVFLLAILYQTQTQFSEMSEFAVKNCANSLWITKILGRLNCTKNFLNPLLTVLFRRVIECGLVEQERNEVHQFVFALLNDIQLEDSFVSQLISIIVEGYVANRKNVNEDVQQWLKNIMSIIETQYPQTFDKEVSRILKIDPNGKMSKTEKCLRKLIVNCEDVEKNVDLFHKLYHPVPGIRRATIKHYIKTYTNLKDREQEFLRNLVLTKLNDEDPDVVCEILNRSKKLLPQIIETTILTDILIKLLKKGERSKWHQIIYPTLSILCSMSNENNTKVFIAILPFLLPVKHADMNKALLIVNSYYFANSKYFKTCDPEILKKTTDYTTFFDIICNSFESLRLNINELAEILKNNLDRNESIISKYIVGILVCQMLPENVSSDISLLVLKLLDASIDKSVISETKTDGKMRNYLLLLKQHKLPIECMFHCVDILIKKTEIPLQNLESCDLSGMSITKTFFIPLINILMSGACTNANDGAVLYARALKHFLNRFFSNLQSKIIFLLNISFTTSTDITESLRLRSIRIVNALINATTKKSSFTEPTTIVAYLLIAMSNKCKEIRTAIMIIVHSILANSSVTFEPDYNILLKNILDCKEEIILDDRQISVIMSTLQIERVRLLVTNLVKLVNNKRYSLYLRECLANILVSIEDAEVYDNLSEFAIELLNEKKEGVLDEQTSIFLYSILTSLNADNVSETFFNSIRYKMVETALRADSLTIKFANINMTLSILCIQHIQHVYSNFTNDAQTVVLNNIVELATTTLNSDVVVAVRKLFKHLDLDANLIMQQLSTMHDILQPRIDTIKKKRRVSRVPTIDILESLEWKKGIVALECLQDKKKIRNPESLIPFVFNILKKCLEFDEQSNVEYPKQLLLSTLLNCCTKLEQEHLPESLLNVEVLVQCIRTSPNPQTHHHALLVLAYTANFAPKQVLHHMISIFTFVGSSMLRHDDAYSFQIITKIIDTIIPILVDDNSLAGIVHVIRVFVDAVPDVPEHRRMTLYQNLLEKLGANDSLYLFVLLMLEVDILDSEKEKDKTNKTKSASIIKRSDIAADICRKFAANIVIETCVKLISFLQKLPERINDIAKIDLPLDITHYTSKQYRHYKYAIITYIPSLLSSPEFISIIVSLSRENQQRLEVVYKSMIISTLSYIQAIAKIADRTNDTSQSRYWKTILHHSYDTLDSINGLLTPSMFLLVVQGLTTHSLENIRRRSLELLNTKLQDLEFFRDCTEVEVCAMIPSLLNVIRQGEKDENQVTVQTAFLSLKLFIRLFAKQNVEKFVDVLNYLVSFIKIYKVQGNVLASAVLCLAELCDHLKAHSISNLSKFMPMLIKILKVNREHEYPDLLILSTITAVLKILESLPLFLSSYLESLLYEISFMSSKWKKSNDGKLKTIIGKLEHVKEKIALLIPARTLFPAISKTYNQLVEDKNYRCIGPLMNVLTEKLFHLSTYEVQANTLDLTTSFLNALRFRSDQLTPFLETNEIEKEIINAATNFILKLSESAFRPLYYKIYDWAVRQETNGERLITFYALSSNVADCLKNLFVLFAGHILNNAALVLDSCNIIKQQESYCKDEEKSLYLLELVLKTLHTVFLYDNGKFLNKEKFDLLMQPIIDQLENTLGGQDVFISRAENLVIPCIIHFGIASCDDTYWKQLNYQILLKMRHSSSTIRILALKCVLQFANKLGTDFLPLLPETIPFLAELFEDENQDVERTCQKTVQELEKILGEPL</sequence>
<evidence type="ECO:0000256" key="6">
    <source>
        <dbReference type="ARBA" id="ARBA00023274"/>
    </source>
</evidence>
<evidence type="ECO:0000256" key="1">
    <source>
        <dbReference type="ARBA" id="ARBA00004604"/>
    </source>
</evidence>
<dbReference type="InterPro" id="IPR011989">
    <property type="entry name" value="ARM-like"/>
</dbReference>
<evidence type="ECO:0000313" key="11">
    <source>
        <dbReference type="Proteomes" id="UP000051574"/>
    </source>
</evidence>
<name>A0A0T6B4W2_9SCAR</name>
<comment type="similarity">
    <text evidence="2 8">Belongs to the HEATR1/UTP10 family.</text>
</comment>
<dbReference type="InterPro" id="IPR016024">
    <property type="entry name" value="ARM-type_fold"/>
</dbReference>
<evidence type="ECO:0000256" key="2">
    <source>
        <dbReference type="ARBA" id="ARBA00010559"/>
    </source>
</evidence>
<dbReference type="Proteomes" id="UP000051574">
    <property type="component" value="Unassembled WGS sequence"/>
</dbReference>
<evidence type="ECO:0000256" key="7">
    <source>
        <dbReference type="PROSITE-ProRule" id="PRU00103"/>
    </source>
</evidence>
<reference evidence="10 11" key="1">
    <citation type="submission" date="2015-09" db="EMBL/GenBank/DDBJ databases">
        <title>Draft genome of the scarab beetle Oryctes borbonicus.</title>
        <authorList>
            <person name="Meyer J.M."/>
            <person name="Markov G.V."/>
            <person name="Baskaran P."/>
            <person name="Herrmann M."/>
            <person name="Sommer R.J."/>
            <person name="Roedelsperger C."/>
        </authorList>
    </citation>
    <scope>NUCLEOTIDE SEQUENCE [LARGE SCALE GENOMIC DNA]</scope>
    <source>
        <strain evidence="10">OB123</strain>
        <tissue evidence="10">Whole animal</tissue>
    </source>
</reference>
<dbReference type="GO" id="GO:0045943">
    <property type="term" value="P:positive regulation of transcription by RNA polymerase I"/>
    <property type="evidence" value="ECO:0007669"/>
    <property type="project" value="TreeGrafter"/>
</dbReference>
<dbReference type="InterPro" id="IPR012954">
    <property type="entry name" value="BP28_C_dom"/>
</dbReference>
<evidence type="ECO:0000256" key="5">
    <source>
        <dbReference type="ARBA" id="ARBA00023242"/>
    </source>
</evidence>
<organism evidence="10 11">
    <name type="scientific">Oryctes borbonicus</name>
    <dbReference type="NCBI Taxonomy" id="1629725"/>
    <lineage>
        <taxon>Eukaryota</taxon>
        <taxon>Metazoa</taxon>
        <taxon>Ecdysozoa</taxon>
        <taxon>Arthropoda</taxon>
        <taxon>Hexapoda</taxon>
        <taxon>Insecta</taxon>
        <taxon>Pterygota</taxon>
        <taxon>Neoptera</taxon>
        <taxon>Endopterygota</taxon>
        <taxon>Coleoptera</taxon>
        <taxon>Polyphaga</taxon>
        <taxon>Scarabaeiformia</taxon>
        <taxon>Scarabaeidae</taxon>
        <taxon>Dynastinae</taxon>
        <taxon>Oryctes</taxon>
    </lineage>
</organism>
<dbReference type="PROSITE" id="PS50077">
    <property type="entry name" value="HEAT_REPEAT"/>
    <property type="match status" value="1"/>
</dbReference>
<keyword evidence="6 8" id="KW-0687">Ribonucleoprotein</keyword>
<dbReference type="InterPro" id="IPR056473">
    <property type="entry name" value="HEAT_Utp10/HEAT1"/>
</dbReference>
<keyword evidence="11" id="KW-1185">Reference proteome</keyword>
<accession>A0A0T6B4W2</accession>
<keyword evidence="3 8" id="KW-0690">Ribosome biogenesis</keyword>
<dbReference type="SUPFAM" id="SSF48371">
    <property type="entry name" value="ARM repeat"/>
    <property type="match status" value="1"/>
</dbReference>
<proteinExistence type="inferred from homology"/>
<feature type="domain" description="BP28 C-terminal" evidence="9">
    <location>
        <begin position="1735"/>
        <end position="1884"/>
    </location>
</feature>
<evidence type="ECO:0000313" key="10">
    <source>
        <dbReference type="EMBL" id="KRT82326.1"/>
    </source>
</evidence>
<dbReference type="GO" id="GO:0030515">
    <property type="term" value="F:snoRNA binding"/>
    <property type="evidence" value="ECO:0007669"/>
    <property type="project" value="TreeGrafter"/>
</dbReference>
<dbReference type="PANTHER" id="PTHR13457:SF1">
    <property type="entry name" value="HEAT REPEAT-CONTAINING PROTEIN 1"/>
    <property type="match status" value="1"/>
</dbReference>